<name>A0A0K6I246_9HYPH</name>
<dbReference type="SUPFAM" id="SSF140931">
    <property type="entry name" value="Fic-like"/>
    <property type="match status" value="1"/>
</dbReference>
<keyword evidence="1" id="KW-0067">ATP-binding</keyword>
<dbReference type="InterPro" id="IPR036597">
    <property type="entry name" value="Fido-like_dom_sf"/>
</dbReference>
<dbReference type="InterPro" id="IPR003812">
    <property type="entry name" value="Fido"/>
</dbReference>
<dbReference type="EMBL" id="CYHE01000007">
    <property type="protein sequence ID" value="CUA97219.1"/>
    <property type="molecule type" value="Genomic_DNA"/>
</dbReference>
<evidence type="ECO:0000256" key="1">
    <source>
        <dbReference type="PIRSR" id="PIRSR038925-1"/>
    </source>
</evidence>
<dbReference type="InterPro" id="IPR025758">
    <property type="entry name" value="Fic/DOC_N"/>
</dbReference>
<organism evidence="5 6">
    <name type="scientific">Pannonibacter indicus</name>
    <dbReference type="NCBI Taxonomy" id="466044"/>
    <lineage>
        <taxon>Bacteria</taxon>
        <taxon>Pseudomonadati</taxon>
        <taxon>Pseudomonadota</taxon>
        <taxon>Alphaproteobacteria</taxon>
        <taxon>Hyphomicrobiales</taxon>
        <taxon>Stappiaceae</taxon>
        <taxon>Pannonibacter</taxon>
    </lineage>
</organism>
<dbReference type="PROSITE" id="PS51459">
    <property type="entry name" value="FIDO"/>
    <property type="match status" value="1"/>
</dbReference>
<evidence type="ECO:0000313" key="5">
    <source>
        <dbReference type="EMBL" id="CUA97219.1"/>
    </source>
</evidence>
<evidence type="ECO:0000256" key="3">
    <source>
        <dbReference type="PIRSR" id="PIRSR640198-2"/>
    </source>
</evidence>
<keyword evidence="1" id="KW-0547">Nucleotide-binding</keyword>
<feature type="binding site" evidence="1">
    <location>
        <position position="74"/>
    </location>
    <ligand>
        <name>ATP</name>
        <dbReference type="ChEBI" id="CHEBI:30616"/>
    </ligand>
</feature>
<dbReference type="Pfam" id="PF13784">
    <property type="entry name" value="Fic_N"/>
    <property type="match status" value="1"/>
</dbReference>
<dbReference type="PIRSF" id="PIRSF038925">
    <property type="entry name" value="AMP-prot_trans"/>
    <property type="match status" value="1"/>
</dbReference>
<feature type="active site" evidence="2">
    <location>
        <position position="212"/>
    </location>
</feature>
<dbReference type="PANTHER" id="PTHR13504:SF38">
    <property type="entry name" value="FIDO DOMAIN-CONTAINING PROTEIN"/>
    <property type="match status" value="1"/>
</dbReference>
<accession>A0A0K6I246</accession>
<dbReference type="RefSeq" id="WP_055455933.1">
    <property type="nucleotide sequence ID" value="NZ_CYHE01000007.1"/>
</dbReference>
<dbReference type="GO" id="GO:0005524">
    <property type="term" value="F:ATP binding"/>
    <property type="evidence" value="ECO:0007669"/>
    <property type="project" value="UniProtKB-KW"/>
</dbReference>
<protein>
    <submittedName>
        <fullName evidence="5">Fic family protein</fullName>
    </submittedName>
</protein>
<feature type="domain" description="Fido" evidence="4">
    <location>
        <begin position="128"/>
        <end position="276"/>
    </location>
</feature>
<keyword evidence="6" id="KW-1185">Reference proteome</keyword>
<evidence type="ECO:0000259" key="4">
    <source>
        <dbReference type="PROSITE" id="PS51459"/>
    </source>
</evidence>
<proteinExistence type="predicted"/>
<sequence length="379" mass="43159">MTPHPSGLSFENAVGYHYGGFPPEELNFSRIVKPLAKAREALARYDQMLKNLHNSEILLAPLRNKEAVISSRIEGTVSTLDEVLRYEADKEGDADGNDARYRGETMEVFLYARALRQAQKSMEDGAPLSKWLLRSIHAVLLGFGRGAHLSPGDFKDEQNYLVDKVRRKVMFVPASPEQLAHGLDNLISYISTSDDEELIKTAVSHVEFEALHPFKDGNGRIGRMLITLTLWQSKLISAPHFYISRYFEIHRDEYIDRMREVSRTGAWTDWVIFFLDALASQAYENLQTAENIRNLYEDMKLQFREELSSQWSINALDFMFSRPVFRNNVFTSRSGIPAATAQRFTKALVESGMLKTLEAPAGRRPGLYAFEPLLSVVRE</sequence>
<dbReference type="InterPro" id="IPR040198">
    <property type="entry name" value="Fido_containing"/>
</dbReference>
<feature type="binding site" evidence="3">
    <location>
        <begin position="216"/>
        <end position="223"/>
    </location>
    <ligand>
        <name>ATP</name>
        <dbReference type="ChEBI" id="CHEBI:30616"/>
    </ligand>
</feature>
<feature type="binding site" evidence="1">
    <location>
        <position position="212"/>
    </location>
    <ligand>
        <name>ATP</name>
        <dbReference type="ChEBI" id="CHEBI:30616"/>
    </ligand>
</feature>
<dbReference type="Proteomes" id="UP000183900">
    <property type="component" value="Unassembled WGS sequence"/>
</dbReference>
<reference evidence="6" key="1">
    <citation type="submission" date="2015-08" db="EMBL/GenBank/DDBJ databases">
        <authorList>
            <person name="Varghese N."/>
        </authorList>
    </citation>
    <scope>NUCLEOTIDE SEQUENCE [LARGE SCALE GENOMIC DNA]</scope>
    <source>
        <strain evidence="6">DSM 23407</strain>
    </source>
</reference>
<dbReference type="PANTHER" id="PTHR13504">
    <property type="entry name" value="FIDO DOMAIN-CONTAINING PROTEIN DDB_G0283145"/>
    <property type="match status" value="1"/>
</dbReference>
<feature type="binding site" evidence="1">
    <location>
        <begin position="217"/>
        <end position="223"/>
    </location>
    <ligand>
        <name>ATP</name>
        <dbReference type="ChEBI" id="CHEBI:30616"/>
    </ligand>
</feature>
<feature type="binding site" evidence="1">
    <location>
        <position position="254"/>
    </location>
    <ligand>
        <name>ATP</name>
        <dbReference type="ChEBI" id="CHEBI:30616"/>
    </ligand>
</feature>
<dbReference type="Pfam" id="PF02661">
    <property type="entry name" value="Fic"/>
    <property type="match status" value="1"/>
</dbReference>
<evidence type="ECO:0000256" key="2">
    <source>
        <dbReference type="PIRSR" id="PIRSR640198-1"/>
    </source>
</evidence>
<evidence type="ECO:0000313" key="6">
    <source>
        <dbReference type="Proteomes" id="UP000183900"/>
    </source>
</evidence>
<dbReference type="Gene3D" id="1.10.3290.10">
    <property type="entry name" value="Fido-like domain"/>
    <property type="match status" value="1"/>
</dbReference>
<gene>
    <name evidence="5" type="ORF">Ga0061067_10759</name>
</gene>
<dbReference type="InterPro" id="IPR026287">
    <property type="entry name" value="SoFic-like"/>
</dbReference>
<dbReference type="OrthoDB" id="9813719at2"/>
<dbReference type="AlphaFoldDB" id="A0A0K6I246"/>